<name>A0ABX0MXU6_9BURK</name>
<feature type="domain" description="Orc1-like AAA ATPase" evidence="1">
    <location>
        <begin position="165"/>
        <end position="332"/>
    </location>
</feature>
<evidence type="ECO:0000313" key="2">
    <source>
        <dbReference type="EMBL" id="NHZ64084.1"/>
    </source>
</evidence>
<sequence length="991" mass="109616">MNTFALTDVDRQDLARMEERAAFLGHFNPMTMASTPAADSNMHLLVSLSECCDEVLNEGNLAWTLTPDARTAVFERLYSEERLHEAATLAKEHQVDENDLLGKWIVKLVLDEPIDLPGLALNEISQARIAKGMVSNYLEHRMPDLDMVLERKVADNALDLVRSSRLLGRDTELAALREFMLARGPSRMQSNALMLGGVGGSGKSALLAECVRRVRGTDWSGPMVAWIDFDRALFSRFDETVMMAELARQIGLSLRDSEGVHAFRVALGKMESSSSSAKKRSFRTRAYESTNAQSLWRQYVEPTLAAGRHLVLVLDTYEEMVMQGRDVLETIAKWLDSLRSEFQLHSLRVVFSGREIADLPRGSSLRFAPSLLLGDLSRVWAIELLKQHARVDGTWMNGELLVEKFGGNPLVLKIIGRHLSVSGLQAAVDLLADDYRPGTNDPLAQGVLYTRILGRLRSKDPDLKRLAHPGLVLRRVTPQLIAAVLADPCGLGPIAQARADELFVALAEQVWLVDKESSGVLIHRKDLRNLMLKLMEGDMLHKARAIHRAAAAYYSEGKDPVLDRASQHMEALYHQLFLGELPQLPSDHAARLLNWVGTDIGCAPPEARAGLKYAASLQLSEVEQGTLSADIAHSYHDERLHSAYDAGVETHTIAGSSTHQSNVTGSRVGRFQVLQAFIQGDFDLIGSVSEEVVETALASRNDHRLSGEQRDLVDSPLWFVALAAIRNGDAKKLARYICAHPLYLHADSEPWIRDVRHSIAYSRALDTVVRLLSATIALPERPPADIPGLIRTTDELRAYQLLGYEIGGSGSVAISTYLLRYMQKSFRRFASGGDGPSGFSFDHDTWALPESPDAPLTLGDIAQGVSGAGSMRLASKPATALGRKLALGIIPELYPAIRGALHQADDRRLAQMAARAQLLTGPSWPVELGEKEFAANLAHDREKWTMVLIETADRYGKLEGIVLDSLRLWDMFRGNSQLQTIVIQLERRLQR</sequence>
<gene>
    <name evidence="2" type="ORF">F1735_17530</name>
</gene>
<reference evidence="2 3" key="1">
    <citation type="submission" date="2019-10" db="EMBL/GenBank/DDBJ databases">
        <title>Taxonomy of Antarctic Massilia spp.: description of Massilia rubra sp. nov., Massilia aquatica sp. nov., Massilia mucilaginosa sp. nov., Massilia frigida sp. nov. isolated from streams, lakes and regoliths.</title>
        <authorList>
            <person name="Holochova P."/>
            <person name="Sedlacek I."/>
            <person name="Kralova S."/>
            <person name="Maslanova I."/>
            <person name="Busse H.-J."/>
            <person name="Stankova E."/>
            <person name="Vrbovska V."/>
            <person name="Kovarovic V."/>
            <person name="Bartak M."/>
            <person name="Svec P."/>
            <person name="Pantucek R."/>
        </authorList>
    </citation>
    <scope>NUCLEOTIDE SEQUENCE [LARGE SCALE GENOMIC DNA]</scope>
    <source>
        <strain evidence="2 3">CCM 8694</strain>
    </source>
</reference>
<keyword evidence="3" id="KW-1185">Reference proteome</keyword>
<dbReference type="RefSeq" id="WP_167238141.1">
    <property type="nucleotide sequence ID" value="NZ_WHJF01000045.1"/>
</dbReference>
<dbReference type="Proteomes" id="UP000610594">
    <property type="component" value="Unassembled WGS sequence"/>
</dbReference>
<dbReference type="InterPro" id="IPR027417">
    <property type="entry name" value="P-loop_NTPase"/>
</dbReference>
<protein>
    <submittedName>
        <fullName evidence="2">AAA family ATPase</fullName>
    </submittedName>
</protein>
<dbReference type="InterPro" id="IPR041664">
    <property type="entry name" value="AAA_16"/>
</dbReference>
<evidence type="ECO:0000259" key="1">
    <source>
        <dbReference type="Pfam" id="PF13191"/>
    </source>
</evidence>
<accession>A0ABX0MXU6</accession>
<proteinExistence type="predicted"/>
<dbReference type="Pfam" id="PF13191">
    <property type="entry name" value="AAA_16"/>
    <property type="match status" value="1"/>
</dbReference>
<dbReference type="EMBL" id="WHJF01000045">
    <property type="protein sequence ID" value="NHZ64084.1"/>
    <property type="molecule type" value="Genomic_DNA"/>
</dbReference>
<organism evidence="2 3">
    <name type="scientific">Massilia genomosp. 1</name>
    <dbReference type="NCBI Taxonomy" id="2609280"/>
    <lineage>
        <taxon>Bacteria</taxon>
        <taxon>Pseudomonadati</taxon>
        <taxon>Pseudomonadota</taxon>
        <taxon>Betaproteobacteria</taxon>
        <taxon>Burkholderiales</taxon>
        <taxon>Oxalobacteraceae</taxon>
        <taxon>Telluria group</taxon>
        <taxon>Massilia</taxon>
    </lineage>
</organism>
<comment type="caution">
    <text evidence="2">The sequence shown here is derived from an EMBL/GenBank/DDBJ whole genome shotgun (WGS) entry which is preliminary data.</text>
</comment>
<evidence type="ECO:0000313" key="3">
    <source>
        <dbReference type="Proteomes" id="UP000610594"/>
    </source>
</evidence>
<dbReference type="Gene3D" id="3.40.50.300">
    <property type="entry name" value="P-loop containing nucleotide triphosphate hydrolases"/>
    <property type="match status" value="1"/>
</dbReference>
<dbReference type="SUPFAM" id="SSF52540">
    <property type="entry name" value="P-loop containing nucleoside triphosphate hydrolases"/>
    <property type="match status" value="1"/>
</dbReference>